<dbReference type="GO" id="GO:0006508">
    <property type="term" value="P:proteolysis"/>
    <property type="evidence" value="ECO:0007669"/>
    <property type="project" value="UniProtKB-KW"/>
</dbReference>
<dbReference type="Pfam" id="PF04586">
    <property type="entry name" value="Peptidase_S78"/>
    <property type="match status" value="1"/>
</dbReference>
<reference evidence="5 6" key="1">
    <citation type="submission" date="2019-08" db="EMBL/GenBank/DDBJ databases">
        <title>Draft Genome Sequence of Halomonas eurihalina Isolated from Preserved Hide-surface.</title>
        <authorList>
            <person name="Hussain S.A."/>
            <person name="Xu A."/>
            <person name="Sarker M."/>
            <person name="Sommers C."/>
        </authorList>
    </citation>
    <scope>NUCLEOTIDE SEQUENCE [LARGE SCALE GENOMIC DNA]</scope>
    <source>
        <strain evidence="5 6">MS1</strain>
    </source>
</reference>
<dbReference type="RefSeq" id="WP_149320487.1">
    <property type="nucleotide sequence ID" value="NZ_JARWAH010000001.1"/>
</dbReference>
<evidence type="ECO:0000313" key="5">
    <source>
        <dbReference type="EMBL" id="TZG41293.1"/>
    </source>
</evidence>
<keyword evidence="6" id="KW-1185">Reference proteome</keyword>
<keyword evidence="1" id="KW-1188">Viral release from host cell</keyword>
<dbReference type="NCBIfam" id="TIGR01543">
    <property type="entry name" value="proheadase_HK97"/>
    <property type="match status" value="1"/>
</dbReference>
<organism evidence="5 6">
    <name type="scientific">Halomonas eurihalina</name>
    <dbReference type="NCBI Taxonomy" id="42566"/>
    <lineage>
        <taxon>Bacteria</taxon>
        <taxon>Pseudomonadati</taxon>
        <taxon>Pseudomonadota</taxon>
        <taxon>Gammaproteobacteria</taxon>
        <taxon>Oceanospirillales</taxon>
        <taxon>Halomonadaceae</taxon>
        <taxon>Halomonas</taxon>
    </lineage>
</organism>
<dbReference type="OrthoDB" id="64791at2"/>
<dbReference type="EMBL" id="VTPU01000001">
    <property type="protein sequence ID" value="TZG41293.1"/>
    <property type="molecule type" value="Genomic_DNA"/>
</dbReference>
<gene>
    <name evidence="5" type="ORF">FZZ93_01115</name>
</gene>
<dbReference type="GO" id="GO:0008233">
    <property type="term" value="F:peptidase activity"/>
    <property type="evidence" value="ECO:0007669"/>
    <property type="project" value="UniProtKB-KW"/>
</dbReference>
<accession>A0A5D9DCR0</accession>
<evidence type="ECO:0000313" key="6">
    <source>
        <dbReference type="Proteomes" id="UP000324260"/>
    </source>
</evidence>
<dbReference type="AlphaFoldDB" id="A0A5D9DCR0"/>
<comment type="caution">
    <text evidence="5">The sequence shown here is derived from an EMBL/GenBank/DDBJ whole genome shotgun (WGS) entry which is preliminary data.</text>
</comment>
<evidence type="ECO:0000256" key="2">
    <source>
        <dbReference type="ARBA" id="ARBA00022670"/>
    </source>
</evidence>
<dbReference type="InterPro" id="IPR006433">
    <property type="entry name" value="Prohead_protease"/>
</dbReference>
<sequence length="200" mass="22097">MSDVEKRALVCEVRAEESEEGQPARIVGHGAVFNSRSEMIMGLFKEEIAPGAFDDVLGDDVRALFNHDPNFVLGRTTSGTLELSIDAEGLRYDINPPDTQTVRDQVLAPLQRGDITGSSFAFRVAPDGDEWHEEDDGLIVRTITKFSRLLDVSPVTYPAYPDAGAAKRSLEARCAEVKGLAQKAINQRRARERFLELIHA</sequence>
<protein>
    <submittedName>
        <fullName evidence="5">HK97 family phage prohead protease</fullName>
    </submittedName>
</protein>
<dbReference type="Proteomes" id="UP000324260">
    <property type="component" value="Unassembled WGS sequence"/>
</dbReference>
<keyword evidence="2 5" id="KW-0645">Protease</keyword>
<feature type="domain" description="Prohead serine protease" evidence="4">
    <location>
        <begin position="12"/>
        <end position="171"/>
    </location>
</feature>
<name>A0A5D9DCR0_HALER</name>
<evidence type="ECO:0000259" key="4">
    <source>
        <dbReference type="Pfam" id="PF04586"/>
    </source>
</evidence>
<proteinExistence type="predicted"/>
<evidence type="ECO:0000256" key="1">
    <source>
        <dbReference type="ARBA" id="ARBA00022612"/>
    </source>
</evidence>
<dbReference type="InterPro" id="IPR054613">
    <property type="entry name" value="Peptidase_S78_dom"/>
</dbReference>
<keyword evidence="3" id="KW-0378">Hydrolase</keyword>
<evidence type="ECO:0000256" key="3">
    <source>
        <dbReference type="ARBA" id="ARBA00022801"/>
    </source>
</evidence>